<reference evidence="2" key="1">
    <citation type="journal article" date="2022" name="Mol. Ecol. Resour.">
        <title>The genomes of chicory, endive, great burdock and yacon provide insights into Asteraceae palaeo-polyploidization history and plant inulin production.</title>
        <authorList>
            <person name="Fan W."/>
            <person name="Wang S."/>
            <person name="Wang H."/>
            <person name="Wang A."/>
            <person name="Jiang F."/>
            <person name="Liu H."/>
            <person name="Zhao H."/>
            <person name="Xu D."/>
            <person name="Zhang Y."/>
        </authorList>
    </citation>
    <scope>NUCLEOTIDE SEQUENCE [LARGE SCALE GENOMIC DNA]</scope>
    <source>
        <strain evidence="2">cv. Punajuju</strain>
    </source>
</reference>
<dbReference type="EMBL" id="CM042011">
    <property type="protein sequence ID" value="KAI3764903.1"/>
    <property type="molecule type" value="Genomic_DNA"/>
</dbReference>
<gene>
    <name evidence="1" type="ORF">L2E82_14920</name>
</gene>
<proteinExistence type="predicted"/>
<dbReference type="Proteomes" id="UP001055811">
    <property type="component" value="Linkage Group LG03"/>
</dbReference>
<protein>
    <submittedName>
        <fullName evidence="1">Uncharacterized protein</fullName>
    </submittedName>
</protein>
<comment type="caution">
    <text evidence="1">The sequence shown here is derived from an EMBL/GenBank/DDBJ whole genome shotgun (WGS) entry which is preliminary data.</text>
</comment>
<accession>A0ACB9F0Q6</accession>
<organism evidence="1 2">
    <name type="scientific">Cichorium intybus</name>
    <name type="common">Chicory</name>
    <dbReference type="NCBI Taxonomy" id="13427"/>
    <lineage>
        <taxon>Eukaryota</taxon>
        <taxon>Viridiplantae</taxon>
        <taxon>Streptophyta</taxon>
        <taxon>Embryophyta</taxon>
        <taxon>Tracheophyta</taxon>
        <taxon>Spermatophyta</taxon>
        <taxon>Magnoliopsida</taxon>
        <taxon>eudicotyledons</taxon>
        <taxon>Gunneridae</taxon>
        <taxon>Pentapetalae</taxon>
        <taxon>asterids</taxon>
        <taxon>campanulids</taxon>
        <taxon>Asterales</taxon>
        <taxon>Asteraceae</taxon>
        <taxon>Cichorioideae</taxon>
        <taxon>Cichorieae</taxon>
        <taxon>Cichoriinae</taxon>
        <taxon>Cichorium</taxon>
    </lineage>
</organism>
<keyword evidence="2" id="KW-1185">Reference proteome</keyword>
<evidence type="ECO:0000313" key="1">
    <source>
        <dbReference type="EMBL" id="KAI3764903.1"/>
    </source>
</evidence>
<reference evidence="1 2" key="2">
    <citation type="journal article" date="2022" name="Mol. Ecol. Resour.">
        <title>The genomes of chicory, endive, great burdock and yacon provide insights into Asteraceae paleo-polyploidization history and plant inulin production.</title>
        <authorList>
            <person name="Fan W."/>
            <person name="Wang S."/>
            <person name="Wang H."/>
            <person name="Wang A."/>
            <person name="Jiang F."/>
            <person name="Liu H."/>
            <person name="Zhao H."/>
            <person name="Xu D."/>
            <person name="Zhang Y."/>
        </authorList>
    </citation>
    <scope>NUCLEOTIDE SEQUENCE [LARGE SCALE GENOMIC DNA]</scope>
    <source>
        <strain evidence="2">cv. Punajuju</strain>
        <tissue evidence="1">Leaves</tissue>
    </source>
</reference>
<sequence>MRSIPSSFIDNAHSISCARLKHGNRVRSLGVVAVDLEIVEMMVYMDCHGCGKKVRRALENLDDDDDDSSSSSPPPPPPPPSSSSSSSSLCVDDIEIDMDLQKVTVTGYVEHEKVLKVVRKTGRRAELWLFPYYSQCFAFTKQYADLYTYHNHSVTYFQAEQPDTIYSHIYHVHGYNDHDHHTHQELPYTIVHGETTFVAFSDENVNACSIM</sequence>
<evidence type="ECO:0000313" key="2">
    <source>
        <dbReference type="Proteomes" id="UP001055811"/>
    </source>
</evidence>
<name>A0ACB9F0Q6_CICIN</name>